<feature type="domain" description="F-box" evidence="1">
    <location>
        <begin position="1"/>
        <end position="45"/>
    </location>
</feature>
<proteinExistence type="predicted"/>
<dbReference type="Gene3D" id="1.20.1280.50">
    <property type="match status" value="1"/>
</dbReference>
<dbReference type="Proteomes" id="UP001153555">
    <property type="component" value="Unassembled WGS sequence"/>
</dbReference>
<evidence type="ECO:0000259" key="1">
    <source>
        <dbReference type="PROSITE" id="PS50181"/>
    </source>
</evidence>
<name>A0A9N7NJG7_STRHE</name>
<accession>A0A9N7NJG7</accession>
<dbReference type="InterPro" id="IPR001810">
    <property type="entry name" value="F-box_dom"/>
</dbReference>
<organism evidence="2 3">
    <name type="scientific">Striga hermonthica</name>
    <name type="common">Purple witchweed</name>
    <name type="synonym">Buchnera hermonthica</name>
    <dbReference type="NCBI Taxonomy" id="68872"/>
    <lineage>
        <taxon>Eukaryota</taxon>
        <taxon>Viridiplantae</taxon>
        <taxon>Streptophyta</taxon>
        <taxon>Embryophyta</taxon>
        <taxon>Tracheophyta</taxon>
        <taxon>Spermatophyta</taxon>
        <taxon>Magnoliopsida</taxon>
        <taxon>eudicotyledons</taxon>
        <taxon>Gunneridae</taxon>
        <taxon>Pentapetalae</taxon>
        <taxon>asterids</taxon>
        <taxon>lamiids</taxon>
        <taxon>Lamiales</taxon>
        <taxon>Orobanchaceae</taxon>
        <taxon>Buchnereae</taxon>
        <taxon>Striga</taxon>
    </lineage>
</organism>
<evidence type="ECO:0000313" key="3">
    <source>
        <dbReference type="Proteomes" id="UP001153555"/>
    </source>
</evidence>
<dbReference type="SUPFAM" id="SSF81383">
    <property type="entry name" value="F-box domain"/>
    <property type="match status" value="1"/>
</dbReference>
<dbReference type="PANTHER" id="PTHR31672">
    <property type="entry name" value="BNACNNG10540D PROTEIN"/>
    <property type="match status" value="1"/>
</dbReference>
<dbReference type="InterPro" id="IPR006527">
    <property type="entry name" value="F-box-assoc_dom_typ1"/>
</dbReference>
<protein>
    <recommendedName>
        <fullName evidence="1">F-box domain-containing protein</fullName>
    </recommendedName>
</protein>
<dbReference type="PANTHER" id="PTHR31672:SF13">
    <property type="entry name" value="F-BOX PROTEIN CPR30-LIKE"/>
    <property type="match status" value="1"/>
</dbReference>
<comment type="caution">
    <text evidence="2">The sequence shown here is derived from an EMBL/GenBank/DDBJ whole genome shotgun (WGS) entry which is preliminary data.</text>
</comment>
<sequence>MLRNLPDEIIRDILSRLPVKSLLRLKAVSRWLRATISSDPDFLRLQLRQSKLQKLFYRREKDGEGVSATFPRFHLFRAADQGFQLAADWDLGCPGSQCCTFVAFDCDGLLLMGSHCASVLILWNPTTREEMQLDLPSEFDALGPRFCYGLCYDPVTMSNLKAVVICDDKNLYAVYSFGSRSWSETRGIPPDLHGYSFWKGTFADGAVFWVVYRRTEVTDGKIVCFDKVKYCKIVCFDPRDDEGCMCTVPWPEHVKEDWKVDLVCLEGCLCLFCVDGDCLRIWMKENGGVQEVSWSELMVVENIGKLGPVELFSPVCFVGKNDADLLLKFNVHAVAKYVVPSDADLLRKSKVRPLARYVVYSPREKEFRAFQETRWCDYWSPFLQSLMFAEKEGKVTEMDKMGEMEENCVVR</sequence>
<dbReference type="InterPro" id="IPR017451">
    <property type="entry name" value="F-box-assoc_interact_dom"/>
</dbReference>
<dbReference type="EMBL" id="CACSLK010030184">
    <property type="protein sequence ID" value="CAA0836570.1"/>
    <property type="molecule type" value="Genomic_DNA"/>
</dbReference>
<reference evidence="2" key="1">
    <citation type="submission" date="2019-12" db="EMBL/GenBank/DDBJ databases">
        <authorList>
            <person name="Scholes J."/>
        </authorList>
    </citation>
    <scope>NUCLEOTIDE SEQUENCE</scope>
</reference>
<dbReference type="OrthoDB" id="913616at2759"/>
<evidence type="ECO:0000313" key="2">
    <source>
        <dbReference type="EMBL" id="CAA0836570.1"/>
    </source>
</evidence>
<dbReference type="PROSITE" id="PS50181">
    <property type="entry name" value="FBOX"/>
    <property type="match status" value="1"/>
</dbReference>
<dbReference type="SMART" id="SM00256">
    <property type="entry name" value="FBOX"/>
    <property type="match status" value="1"/>
</dbReference>
<dbReference type="InterPro" id="IPR036047">
    <property type="entry name" value="F-box-like_dom_sf"/>
</dbReference>
<dbReference type="Pfam" id="PF07734">
    <property type="entry name" value="FBA_1"/>
    <property type="match status" value="1"/>
</dbReference>
<keyword evidence="3" id="KW-1185">Reference proteome</keyword>
<dbReference type="InterPro" id="IPR050796">
    <property type="entry name" value="SCF_F-box_component"/>
</dbReference>
<gene>
    <name evidence="2" type="ORF">SHERM_03643</name>
</gene>
<dbReference type="NCBIfam" id="TIGR01640">
    <property type="entry name" value="F_box_assoc_1"/>
    <property type="match status" value="1"/>
</dbReference>
<dbReference type="InterPro" id="IPR011043">
    <property type="entry name" value="Gal_Oxase/kelch_b-propeller"/>
</dbReference>
<dbReference type="AlphaFoldDB" id="A0A9N7NJG7"/>
<dbReference type="Pfam" id="PF12937">
    <property type="entry name" value="F-box-like"/>
    <property type="match status" value="1"/>
</dbReference>
<dbReference type="SUPFAM" id="SSF50965">
    <property type="entry name" value="Galactose oxidase, central domain"/>
    <property type="match status" value="1"/>
</dbReference>